<evidence type="ECO:0000256" key="1">
    <source>
        <dbReference type="SAM" id="MobiDB-lite"/>
    </source>
</evidence>
<dbReference type="InterPro" id="IPR004119">
    <property type="entry name" value="EcKL"/>
</dbReference>
<dbReference type="PANTHER" id="PTHR11012">
    <property type="entry name" value="PROTEIN KINASE-LIKE DOMAIN-CONTAINING"/>
    <property type="match status" value="1"/>
</dbReference>
<dbReference type="Proteomes" id="UP000465785">
    <property type="component" value="Chromosome"/>
</dbReference>
<feature type="domain" description="CHK kinase-like" evidence="2">
    <location>
        <begin position="110"/>
        <end position="287"/>
    </location>
</feature>
<dbReference type="Gene3D" id="3.90.1200.10">
    <property type="match status" value="1"/>
</dbReference>
<name>A0A9W4B8A5_9MYCO</name>
<dbReference type="InterPro" id="IPR015897">
    <property type="entry name" value="CHK_kinase-like"/>
</dbReference>
<evidence type="ECO:0000313" key="4">
    <source>
        <dbReference type="Proteomes" id="UP000465785"/>
    </source>
</evidence>
<dbReference type="InterPro" id="IPR055492">
    <property type="entry name" value="DUF7064"/>
</dbReference>
<dbReference type="SMART" id="SM00587">
    <property type="entry name" value="CHK"/>
    <property type="match status" value="1"/>
</dbReference>
<dbReference type="SUPFAM" id="SSF159245">
    <property type="entry name" value="AttH-like"/>
    <property type="match status" value="1"/>
</dbReference>
<dbReference type="InterPro" id="IPR011009">
    <property type="entry name" value="Kinase-like_dom_sf"/>
</dbReference>
<dbReference type="RefSeq" id="WP_232076501.1">
    <property type="nucleotide sequence ID" value="NZ_AP022601.1"/>
</dbReference>
<dbReference type="PANTHER" id="PTHR11012:SF30">
    <property type="entry name" value="PROTEIN KINASE-LIKE DOMAIN-CONTAINING"/>
    <property type="match status" value="1"/>
</dbReference>
<gene>
    <name evidence="3" type="ORF">MGALJ_14870</name>
</gene>
<accession>A0A9W4B8A5</accession>
<dbReference type="SUPFAM" id="SSF56112">
    <property type="entry name" value="Protein kinase-like (PK-like)"/>
    <property type="match status" value="1"/>
</dbReference>
<dbReference type="EMBL" id="AP022601">
    <property type="protein sequence ID" value="BBY91818.1"/>
    <property type="molecule type" value="Genomic_DNA"/>
</dbReference>
<evidence type="ECO:0000313" key="3">
    <source>
        <dbReference type="EMBL" id="BBY91818.1"/>
    </source>
</evidence>
<organism evidence="3 4">
    <name type="scientific">Mycobacterium gallinarum</name>
    <dbReference type="NCBI Taxonomy" id="39689"/>
    <lineage>
        <taxon>Bacteria</taxon>
        <taxon>Bacillati</taxon>
        <taxon>Actinomycetota</taxon>
        <taxon>Actinomycetes</taxon>
        <taxon>Mycobacteriales</taxon>
        <taxon>Mycobacteriaceae</taxon>
        <taxon>Mycobacterium</taxon>
    </lineage>
</organism>
<reference evidence="3 4" key="1">
    <citation type="journal article" date="2019" name="Emerg. Microbes Infect.">
        <title>Comprehensive subspecies identification of 175 nontuberculous mycobacteria species based on 7547 genomic profiles.</title>
        <authorList>
            <person name="Matsumoto Y."/>
            <person name="Kinjo T."/>
            <person name="Motooka D."/>
            <person name="Nabeya D."/>
            <person name="Jung N."/>
            <person name="Uechi K."/>
            <person name="Horii T."/>
            <person name="Iida T."/>
            <person name="Fujita J."/>
            <person name="Nakamura S."/>
        </authorList>
    </citation>
    <scope>NUCLEOTIDE SEQUENCE [LARGE SCALE GENOMIC DNA]</scope>
    <source>
        <strain evidence="3 4">JCM 6399</strain>
    </source>
</reference>
<evidence type="ECO:0000259" key="2">
    <source>
        <dbReference type="SMART" id="SM00587"/>
    </source>
</evidence>
<feature type="region of interest" description="Disordered" evidence="1">
    <location>
        <begin position="337"/>
        <end position="367"/>
    </location>
</feature>
<dbReference type="Pfam" id="PF02958">
    <property type="entry name" value="EcKL"/>
    <property type="match status" value="1"/>
</dbReference>
<protein>
    <submittedName>
        <fullName evidence="3">Phosphotransferase</fullName>
    </submittedName>
</protein>
<sequence length="651" mass="70752">MERPSDLTAAWLSDALDIPVTDFTFERIGTGQMSECYRVELTCASGNDGPSSVVLKVAATDPASRQTGLALGLYEREVRFYTDIAPNLGGGPVAICYSAGFDPGTGAFHLLLSDAAPAVVGDELRGATIEQAMLALAELARLHAPAFGDASMAQADWLNRDAPMNQGLIATLYAGFLDRYGDRIAPEHREVCERLVGSFDAYLEAESAADRLMGLVHGDYRLDNMLFGQPEADRPLTVVDWQTVTWGPAMTDVAYFLGCALPSDVRREHYDALLRAYHDALGPDTRVSLADVRDGVRRQSFFGVMMAIVSSMLVAQTERGDEMFMTMLSRHGDHVRDTGALDMLPDPSEGTAAQPLTPDPADEQAHAAGAEPLWSESWYFDFADPQQGIGGWVRLGLMPNENTTWVNALLCGPDMPTVALLDFENTGAIDLALEATEPLQTYTVTVRGSAQAYDDPSALLHGQPGRPVEATMELIWTTVGVPYQYRITPRYEIPCAVSGTVTVDGREYALNAVPGQRDHSWGVRDWWSMDWVWSALHFDDGTHAHGVDLRIPGAPPIGIGYTQRQGEPLIELQGVSAEATFADNDLPATTTITYTPGDLVATIDIRGHAPVLLTSPDGRISHFPRAWATVTTADGRRGVGWVEWNRNLPSA</sequence>
<dbReference type="AlphaFoldDB" id="A0A9W4B8A5"/>
<dbReference type="KEGG" id="mgau:MGALJ_14870"/>
<proteinExistence type="predicted"/>
<dbReference type="Pfam" id="PF23212">
    <property type="entry name" value="DUF7064"/>
    <property type="match status" value="1"/>
</dbReference>
<keyword evidence="4" id="KW-1185">Reference proteome</keyword>